<dbReference type="KEGG" id="lamb:KBB96_08010"/>
<organism evidence="4 5">
    <name type="scientific">Luteolibacter ambystomatis</name>
    <dbReference type="NCBI Taxonomy" id="2824561"/>
    <lineage>
        <taxon>Bacteria</taxon>
        <taxon>Pseudomonadati</taxon>
        <taxon>Verrucomicrobiota</taxon>
        <taxon>Verrucomicrobiia</taxon>
        <taxon>Verrucomicrobiales</taxon>
        <taxon>Verrucomicrobiaceae</taxon>
        <taxon>Luteolibacter</taxon>
    </lineage>
</organism>
<dbReference type="InterPro" id="IPR001647">
    <property type="entry name" value="HTH_TetR"/>
</dbReference>
<evidence type="ECO:0000313" key="5">
    <source>
        <dbReference type="Proteomes" id="UP000676169"/>
    </source>
</evidence>
<dbReference type="InterPro" id="IPR041586">
    <property type="entry name" value="PsrA_TetR_C"/>
</dbReference>
<dbReference type="Gene3D" id="1.10.357.10">
    <property type="entry name" value="Tetracycline Repressor, domain 2"/>
    <property type="match status" value="1"/>
</dbReference>
<proteinExistence type="predicted"/>
<dbReference type="PROSITE" id="PS50977">
    <property type="entry name" value="HTH_TETR_2"/>
    <property type="match status" value="1"/>
</dbReference>
<keyword evidence="1 2" id="KW-0238">DNA-binding</keyword>
<dbReference type="PRINTS" id="PR00455">
    <property type="entry name" value="HTHTETR"/>
</dbReference>
<dbReference type="Pfam" id="PF17939">
    <property type="entry name" value="TetR_C_30"/>
    <property type="match status" value="1"/>
</dbReference>
<protein>
    <submittedName>
        <fullName evidence="4">TetR family transcriptional regulator</fullName>
    </submittedName>
</protein>
<dbReference type="Pfam" id="PF00440">
    <property type="entry name" value="TetR_N"/>
    <property type="match status" value="1"/>
</dbReference>
<dbReference type="GO" id="GO:0003700">
    <property type="term" value="F:DNA-binding transcription factor activity"/>
    <property type="evidence" value="ECO:0007669"/>
    <property type="project" value="TreeGrafter"/>
</dbReference>
<evidence type="ECO:0000256" key="2">
    <source>
        <dbReference type="PROSITE-ProRule" id="PRU00335"/>
    </source>
</evidence>
<dbReference type="EMBL" id="CP073100">
    <property type="protein sequence ID" value="QUE52827.1"/>
    <property type="molecule type" value="Genomic_DNA"/>
</dbReference>
<dbReference type="SUPFAM" id="SSF48498">
    <property type="entry name" value="Tetracyclin repressor-like, C-terminal domain"/>
    <property type="match status" value="1"/>
</dbReference>
<feature type="domain" description="HTH tetR-type" evidence="3">
    <location>
        <begin position="9"/>
        <end position="69"/>
    </location>
</feature>
<sequence>MDRTSVPESGAKLKLVEAAEALFAERGFEAVSVRDITKKAAMNIASVNYHFGSRDGLVAAVMTRYVTPINEERIARLDAIERRWAGKAVPLEEVLEAFVRPMVTQVRRSELSERLFLKLVGRTFGEQGNAMPPVLIEQFKVVCSRFVKALSKSLPGLPAEEILWRMHFVVGAMYHAMAQEDVLQMISQGAAGSPTIETTLARFTRFAAAGLRNGLETGDAVVAKGPQATFDF</sequence>
<dbReference type="InterPro" id="IPR009057">
    <property type="entry name" value="Homeodomain-like_sf"/>
</dbReference>
<gene>
    <name evidence="4" type="ORF">KBB96_08010</name>
</gene>
<evidence type="ECO:0000256" key="1">
    <source>
        <dbReference type="ARBA" id="ARBA00023125"/>
    </source>
</evidence>
<dbReference type="GO" id="GO:0000976">
    <property type="term" value="F:transcription cis-regulatory region binding"/>
    <property type="evidence" value="ECO:0007669"/>
    <property type="project" value="TreeGrafter"/>
</dbReference>
<dbReference type="AlphaFoldDB" id="A0A975PH02"/>
<dbReference type="InterPro" id="IPR036271">
    <property type="entry name" value="Tet_transcr_reg_TetR-rel_C_sf"/>
</dbReference>
<evidence type="ECO:0000259" key="3">
    <source>
        <dbReference type="PROSITE" id="PS50977"/>
    </source>
</evidence>
<reference evidence="4" key="1">
    <citation type="submission" date="2021-04" db="EMBL/GenBank/DDBJ databases">
        <title>Luteolibacter sp. 32A isolated from the skin of an Anderson's salamander (Ambystoma andersonii).</title>
        <authorList>
            <person name="Spergser J."/>
            <person name="Busse H.-J."/>
        </authorList>
    </citation>
    <scope>NUCLEOTIDE SEQUENCE</scope>
    <source>
        <strain evidence="4">32A</strain>
    </source>
</reference>
<accession>A0A975PH02</accession>
<name>A0A975PH02_9BACT</name>
<dbReference type="PANTHER" id="PTHR30055">
    <property type="entry name" value="HTH-TYPE TRANSCRIPTIONAL REGULATOR RUTR"/>
    <property type="match status" value="1"/>
</dbReference>
<dbReference type="InterPro" id="IPR050109">
    <property type="entry name" value="HTH-type_TetR-like_transc_reg"/>
</dbReference>
<dbReference type="Proteomes" id="UP000676169">
    <property type="component" value="Chromosome"/>
</dbReference>
<keyword evidence="5" id="KW-1185">Reference proteome</keyword>
<evidence type="ECO:0000313" key="4">
    <source>
        <dbReference type="EMBL" id="QUE52827.1"/>
    </source>
</evidence>
<dbReference type="PANTHER" id="PTHR30055:SF235">
    <property type="entry name" value="TRANSCRIPTIONAL REGULATORY PROTEIN"/>
    <property type="match status" value="1"/>
</dbReference>
<feature type="DNA-binding region" description="H-T-H motif" evidence="2">
    <location>
        <begin position="32"/>
        <end position="51"/>
    </location>
</feature>
<dbReference type="SUPFAM" id="SSF46689">
    <property type="entry name" value="Homeodomain-like"/>
    <property type="match status" value="1"/>
</dbReference>
<dbReference type="RefSeq" id="WP_211634158.1">
    <property type="nucleotide sequence ID" value="NZ_CP073100.1"/>
</dbReference>